<evidence type="ECO:0000256" key="5">
    <source>
        <dbReference type="PROSITE-ProRule" id="PRU01384"/>
    </source>
</evidence>
<dbReference type="CDD" id="cd00187">
    <property type="entry name" value="TOP4c"/>
    <property type="match status" value="1"/>
</dbReference>
<evidence type="ECO:0000256" key="6">
    <source>
        <dbReference type="SAM" id="Coils"/>
    </source>
</evidence>
<evidence type="ECO:0000256" key="2">
    <source>
        <dbReference type="ARBA" id="ARBA00023029"/>
    </source>
</evidence>
<dbReference type="PROSITE" id="PS52040">
    <property type="entry name" value="TOPO_IIA"/>
    <property type="match status" value="1"/>
</dbReference>
<dbReference type="InterPro" id="IPR013757">
    <property type="entry name" value="Topo_IIA_A_a_sf"/>
</dbReference>
<dbReference type="PANTHER" id="PTHR43493">
    <property type="entry name" value="DNA GYRASE/TOPOISOMERASE SUBUNIT A"/>
    <property type="match status" value="1"/>
</dbReference>
<dbReference type="GO" id="GO:0005737">
    <property type="term" value="C:cytoplasm"/>
    <property type="evidence" value="ECO:0007669"/>
    <property type="project" value="TreeGrafter"/>
</dbReference>
<dbReference type="PANTHER" id="PTHR43493:SF5">
    <property type="entry name" value="DNA GYRASE SUBUNIT A, CHLOROPLASTIC_MITOCHONDRIAL"/>
    <property type="match status" value="1"/>
</dbReference>
<evidence type="ECO:0000256" key="4">
    <source>
        <dbReference type="ARBA" id="ARBA00023235"/>
    </source>
</evidence>
<dbReference type="PROSITE" id="PS50880">
    <property type="entry name" value="TOPRIM"/>
    <property type="match status" value="1"/>
</dbReference>
<gene>
    <name evidence="9" type="ORF">PVNG_02368</name>
</gene>
<dbReference type="AlphaFoldDB" id="A0A0J9TKH8"/>
<dbReference type="InterPro" id="IPR018522">
    <property type="entry name" value="TopoIIA_CS"/>
</dbReference>
<dbReference type="GO" id="GO:0006265">
    <property type="term" value="P:DNA topological change"/>
    <property type="evidence" value="ECO:0007669"/>
    <property type="project" value="UniProtKB-UniRule"/>
</dbReference>
<evidence type="ECO:0000259" key="7">
    <source>
        <dbReference type="PROSITE" id="PS50880"/>
    </source>
</evidence>
<dbReference type="InterPro" id="IPR006171">
    <property type="entry name" value="TOPRIM_dom"/>
</dbReference>
<dbReference type="GO" id="GO:0009330">
    <property type="term" value="C:DNA topoisomerase type II (double strand cut, ATP-hydrolyzing) complex"/>
    <property type="evidence" value="ECO:0007669"/>
    <property type="project" value="TreeGrafter"/>
</dbReference>
<dbReference type="Gene3D" id="1.10.268.10">
    <property type="entry name" value="Topoisomerase, domain 3"/>
    <property type="match status" value="1"/>
</dbReference>
<evidence type="ECO:0000313" key="9">
    <source>
        <dbReference type="EMBL" id="KMZ96230.1"/>
    </source>
</evidence>
<protein>
    <submittedName>
        <fullName evidence="9">Uncharacterized protein</fullName>
    </submittedName>
</protein>
<dbReference type="Gene3D" id="3.40.50.670">
    <property type="match status" value="1"/>
</dbReference>
<feature type="domain" description="Toprim" evidence="7">
    <location>
        <begin position="54"/>
        <end position="166"/>
    </location>
</feature>
<dbReference type="GO" id="GO:0005524">
    <property type="term" value="F:ATP binding"/>
    <property type="evidence" value="ECO:0007669"/>
    <property type="project" value="InterPro"/>
</dbReference>
<evidence type="ECO:0000256" key="3">
    <source>
        <dbReference type="ARBA" id="ARBA00023125"/>
    </source>
</evidence>
<organism evidence="9 10">
    <name type="scientific">Plasmodium vivax North Korean</name>
    <dbReference type="NCBI Taxonomy" id="1035514"/>
    <lineage>
        <taxon>Eukaryota</taxon>
        <taxon>Sar</taxon>
        <taxon>Alveolata</taxon>
        <taxon>Apicomplexa</taxon>
        <taxon>Aconoidasida</taxon>
        <taxon>Haemosporida</taxon>
        <taxon>Plasmodiidae</taxon>
        <taxon>Plasmodium</taxon>
        <taxon>Plasmodium (Plasmodium)</taxon>
    </lineage>
</organism>
<feature type="domain" description="Topo IIA-type catalytic" evidence="8">
    <location>
        <begin position="199"/>
        <end position="675"/>
    </location>
</feature>
<keyword evidence="2 5" id="KW-0799">Topoisomerase</keyword>
<reference evidence="9 10" key="1">
    <citation type="submission" date="2011-09" db="EMBL/GenBank/DDBJ databases">
        <title>The Genome Sequence of Plasmodium vivax North Korean.</title>
        <authorList>
            <consortium name="The Broad Institute Genome Sequencing Platform"/>
            <consortium name="The Broad Institute Genome Sequencing Center for Infectious Disease"/>
            <person name="Neafsey D."/>
            <person name="Carlton J."/>
            <person name="Barnwell J."/>
            <person name="Collins W."/>
            <person name="Escalante A."/>
            <person name="Mullikin J."/>
            <person name="Saul A."/>
            <person name="Guigo R."/>
            <person name="Camara F."/>
            <person name="Young S.K."/>
            <person name="Zeng Q."/>
            <person name="Gargeya S."/>
            <person name="Fitzgerald M."/>
            <person name="Haas B."/>
            <person name="Abouelleil A."/>
            <person name="Alvarado L."/>
            <person name="Arachchi H.M."/>
            <person name="Berlin A."/>
            <person name="Brown A."/>
            <person name="Chapman S.B."/>
            <person name="Chen Z."/>
            <person name="Dunbar C."/>
            <person name="Freedman E."/>
            <person name="Gearin G."/>
            <person name="Gellesch M."/>
            <person name="Goldberg J."/>
            <person name="Griggs A."/>
            <person name="Gujja S."/>
            <person name="Heiman D."/>
            <person name="Howarth C."/>
            <person name="Larson L."/>
            <person name="Lui A."/>
            <person name="MacDonald P.J.P."/>
            <person name="Montmayeur A."/>
            <person name="Murphy C."/>
            <person name="Neiman D."/>
            <person name="Pearson M."/>
            <person name="Priest M."/>
            <person name="Roberts A."/>
            <person name="Saif S."/>
            <person name="Shea T."/>
            <person name="Shenoy N."/>
            <person name="Sisk P."/>
            <person name="Stolte C."/>
            <person name="Sykes S."/>
            <person name="Wortman J."/>
            <person name="Nusbaum C."/>
            <person name="Birren B."/>
        </authorList>
    </citation>
    <scope>NUCLEOTIDE SEQUENCE [LARGE SCALE GENOMIC DNA]</scope>
    <source>
        <strain evidence="9 10">North Korean</strain>
    </source>
</reference>
<dbReference type="Pfam" id="PF00521">
    <property type="entry name" value="DNA_topoisoIV"/>
    <property type="match status" value="1"/>
</dbReference>
<evidence type="ECO:0000313" key="10">
    <source>
        <dbReference type="Proteomes" id="UP000053239"/>
    </source>
</evidence>
<sequence length="757" mass="86934">MELTRSILTHIENSYLLRLHREKIYEQEKDVQRAKTLDFAGKLADCTIKNPEFSELYIVEGNSAGGSAKSARNREFQAILPIKGKLINVQKRSNVFKNEEIKSIITAIGCSYGESFDISKRGYNKIILMTDADVDGSHIRVLLLTFLYKYMPELIRQGHVYIAQPPLFKASSKKDTIYLFDEKEKSEFEKKHVINSRALPDLRDGLKPVHRRILYSAYEEKMFNDSRFKKSAALVGSVMGSYHPHGDSSIYGALVRMCQDFSMRYPLLEGQGNFGSIDGDPPAAMRYTEVKMSKMGERFLEGIRENCVDFRSNYDGSKQEPSILPISLPSILLNGGDGIAVGMASKIPSHNLKEVCEAVIALIDNPKMEDSEFLSIIQGPDFPTGGEILRYDGIKDYFLLDREKKRRFSFIIRAKVELNYEKRQIIVKEIPFGVKKGNLIKQIARLASNEKNPKYKVIELLRDSVTDIRDESNLKEGIRLVIECRKGIDLNVVLSNLYKYSALQIPYAPNLTLLIKGEPKTITVGEVLRNYIAFQLEKIERRTEFNLHQLENRIHLLDGRKKAVEDVDEVIRILREEEDPEDILKDKYELSEIQVKDIVDLRLKSLKKIEIQKLIEELEEKIESKKKHEEILGDEKKRYEIIRKNMEQAIADYPEDSRRTHINREGSGRIRKLDLIQKEELVVGVTKDKYIFAFLLEKVKLHKNRGGIGIKLAEPPNNDIIIDILVTSSYDDLFIFTDAGKVYRIKAHEISVNHEAQ</sequence>
<comment type="catalytic activity">
    <reaction evidence="5">
        <text>ATP-dependent breakage, passage and rejoining of double-stranded DNA.</text>
        <dbReference type="EC" id="5.6.2.2"/>
    </reaction>
</comment>
<dbReference type="InterPro" id="IPR035516">
    <property type="entry name" value="Gyrase/topoIV_suA_C"/>
</dbReference>
<dbReference type="SMART" id="SM00433">
    <property type="entry name" value="TOP2c"/>
    <property type="match status" value="1"/>
</dbReference>
<dbReference type="EMBL" id="KQ235637">
    <property type="protein sequence ID" value="KMZ96230.1"/>
    <property type="molecule type" value="Genomic_DNA"/>
</dbReference>
<dbReference type="GO" id="GO:0003677">
    <property type="term" value="F:DNA binding"/>
    <property type="evidence" value="ECO:0007669"/>
    <property type="project" value="UniProtKB-UniRule"/>
</dbReference>
<accession>A0A0J9TKH8</accession>
<dbReference type="Gene3D" id="2.120.10.90">
    <property type="entry name" value="DNA gyrase/topoisomerase IV, subunit A, C-terminal"/>
    <property type="match status" value="1"/>
</dbReference>
<keyword evidence="6" id="KW-0175">Coiled coil</keyword>
<dbReference type="Gene3D" id="3.30.1360.40">
    <property type="match status" value="1"/>
</dbReference>
<dbReference type="InterPro" id="IPR013758">
    <property type="entry name" value="Topo_IIA_A/C_ab"/>
</dbReference>
<dbReference type="Proteomes" id="UP000053239">
    <property type="component" value="Unassembled WGS sequence"/>
</dbReference>
<evidence type="ECO:0000259" key="8">
    <source>
        <dbReference type="PROSITE" id="PS52040"/>
    </source>
</evidence>
<keyword evidence="4 5" id="KW-0413">Isomerase</keyword>
<dbReference type="GO" id="GO:0003918">
    <property type="term" value="F:DNA topoisomerase type II (double strand cut, ATP-hydrolyzing) activity"/>
    <property type="evidence" value="ECO:0007669"/>
    <property type="project" value="UniProtKB-EC"/>
</dbReference>
<dbReference type="InterPro" id="IPR013760">
    <property type="entry name" value="Topo_IIA-like_dom_sf"/>
</dbReference>
<dbReference type="InterPro" id="IPR002205">
    <property type="entry name" value="Topo_IIA_dom_A"/>
</dbReference>
<dbReference type="SUPFAM" id="SSF101904">
    <property type="entry name" value="GyrA/ParC C-terminal domain-like"/>
    <property type="match status" value="1"/>
</dbReference>
<dbReference type="InterPro" id="IPR050220">
    <property type="entry name" value="Type_II_DNA_Topoisomerases"/>
</dbReference>
<feature type="coiled-coil region" evidence="6">
    <location>
        <begin position="601"/>
        <end position="635"/>
    </location>
</feature>
<dbReference type="SUPFAM" id="SSF56719">
    <property type="entry name" value="Type II DNA topoisomerase"/>
    <property type="match status" value="1"/>
</dbReference>
<dbReference type="InterPro" id="IPR001241">
    <property type="entry name" value="Topo_IIA"/>
</dbReference>
<dbReference type="PRINTS" id="PR00418">
    <property type="entry name" value="TPI2FAMILY"/>
</dbReference>
<comment type="similarity">
    <text evidence="1">Belongs to the type II topoisomerase GyrA/ParC subunit family.</text>
</comment>
<evidence type="ECO:0000256" key="1">
    <source>
        <dbReference type="ARBA" id="ARBA00008263"/>
    </source>
</evidence>
<dbReference type="Pfam" id="PF01751">
    <property type="entry name" value="Toprim"/>
    <property type="match status" value="1"/>
</dbReference>
<feature type="active site" description="O-(5'-phospho-DNA)-tyrosine intermediate" evidence="5">
    <location>
        <position position="287"/>
    </location>
</feature>
<dbReference type="PROSITE" id="PS00177">
    <property type="entry name" value="TOPOISOMERASE_II"/>
    <property type="match status" value="1"/>
</dbReference>
<keyword evidence="3 5" id="KW-0238">DNA-binding</keyword>
<dbReference type="Gene3D" id="3.90.199.10">
    <property type="entry name" value="Topoisomerase II, domain 5"/>
    <property type="match status" value="1"/>
</dbReference>
<dbReference type="InterPro" id="IPR013759">
    <property type="entry name" value="Topo_IIA_B_C"/>
</dbReference>
<proteinExistence type="inferred from homology"/>
<dbReference type="SMART" id="SM00434">
    <property type="entry name" value="TOP4c"/>
    <property type="match status" value="1"/>
</dbReference>
<name>A0A0J9TKH8_PLAVI</name>